<accession>C8WA54</accession>
<name>C8WA54_LANP1</name>
<dbReference type="OrthoDB" id="3187176at2"/>
<dbReference type="STRING" id="521095.Apar_0562"/>
<organism evidence="1 2">
    <name type="scientific">Lancefieldella parvula (strain ATCC 33793 / DSM 20469 / CCUG 32760 / JCM 10300 / KCTC 3663 / VPI 0546 / 1246)</name>
    <name type="common">Atopobium parvulum</name>
    <dbReference type="NCBI Taxonomy" id="521095"/>
    <lineage>
        <taxon>Bacteria</taxon>
        <taxon>Bacillati</taxon>
        <taxon>Actinomycetota</taxon>
        <taxon>Coriobacteriia</taxon>
        <taxon>Coriobacteriales</taxon>
        <taxon>Atopobiaceae</taxon>
        <taxon>Lancefieldella</taxon>
    </lineage>
</organism>
<evidence type="ECO:0000313" key="2">
    <source>
        <dbReference type="Proteomes" id="UP000000960"/>
    </source>
</evidence>
<dbReference type="HOGENOM" id="CLU_2875997_0_0_11"/>
<proteinExistence type="predicted"/>
<dbReference type="AlphaFoldDB" id="C8WA54"/>
<dbReference type="KEGG" id="apv:Apar_0562"/>
<dbReference type="GeneID" id="84806090"/>
<protein>
    <submittedName>
        <fullName evidence="1">Uncharacterized protein</fullName>
    </submittedName>
</protein>
<gene>
    <name evidence="1" type="ordered locus">Apar_0562</name>
</gene>
<dbReference type="RefSeq" id="WP_012808649.1">
    <property type="nucleotide sequence ID" value="NC_013203.1"/>
</dbReference>
<sequence>MKENEYVGGTNGISKFWLTNKPIVRCRDCKFWATEHHFFGGCVGKEFNPDGFCSWGERKKDDA</sequence>
<keyword evidence="2" id="KW-1185">Reference proteome</keyword>
<dbReference type="EMBL" id="CP001721">
    <property type="protein sequence ID" value="ACV50992.1"/>
    <property type="molecule type" value="Genomic_DNA"/>
</dbReference>
<dbReference type="Proteomes" id="UP000000960">
    <property type="component" value="Chromosome"/>
</dbReference>
<reference evidence="1 2" key="1">
    <citation type="journal article" date="2009" name="Stand. Genomic Sci.">
        <title>Complete genome sequence of Atopobium parvulum type strain (IPP 1246).</title>
        <authorList>
            <person name="Copeland A."/>
            <person name="Sikorski J."/>
            <person name="Lapidus A."/>
            <person name="Nolan M."/>
            <person name="Del Rio T.G."/>
            <person name="Lucas S."/>
            <person name="Chen F."/>
            <person name="Tice H."/>
            <person name="Pitluck S."/>
            <person name="Cheng J.F."/>
            <person name="Pukall R."/>
            <person name="Chertkov O."/>
            <person name="Brettin T."/>
            <person name="Han C."/>
            <person name="Detter J.C."/>
            <person name="Kuske C."/>
            <person name="Bruce D."/>
            <person name="Goodwin L."/>
            <person name="Ivanova N."/>
            <person name="Mavromatis K."/>
            <person name="Mikhailova N."/>
            <person name="Chen A."/>
            <person name="Palaniappan K."/>
            <person name="Chain P."/>
            <person name="Rohde M."/>
            <person name="Goker M."/>
            <person name="Bristow J."/>
            <person name="Eisen J.A."/>
            <person name="Markowitz V."/>
            <person name="Hugenholtz P."/>
            <person name="Kyrpides N.C."/>
            <person name="Klenk H.P."/>
            <person name="Detter J.C."/>
        </authorList>
    </citation>
    <scope>NUCLEOTIDE SEQUENCE [LARGE SCALE GENOMIC DNA]</scope>
    <source>
        <strain evidence="2">ATCC 33793 / DSM 20469 / CCUG 32760 / JCM 10300 / KCTC 3663 / VPI 0546 / 1246</strain>
    </source>
</reference>
<evidence type="ECO:0000313" key="1">
    <source>
        <dbReference type="EMBL" id="ACV50992.1"/>
    </source>
</evidence>